<dbReference type="Gene3D" id="2.160.20.10">
    <property type="entry name" value="Single-stranded right-handed beta-helix, Pectin lyase-like"/>
    <property type="match status" value="3"/>
</dbReference>
<keyword evidence="6" id="KW-1185">Reference proteome</keyword>
<evidence type="ECO:0000256" key="2">
    <source>
        <dbReference type="SAM" id="MobiDB-lite"/>
    </source>
</evidence>
<evidence type="ECO:0000256" key="1">
    <source>
        <dbReference type="ARBA" id="ARBA00044955"/>
    </source>
</evidence>
<feature type="chain" id="PRO_5044303668" evidence="3">
    <location>
        <begin position="16"/>
        <end position="1495"/>
    </location>
</feature>
<name>A0AB34FEK0_9HYPO</name>
<feature type="domain" description="LysM" evidence="4">
    <location>
        <begin position="1247"/>
        <end position="1297"/>
    </location>
</feature>
<dbReference type="InterPro" id="IPR036779">
    <property type="entry name" value="LysM_dom_sf"/>
</dbReference>
<keyword evidence="5" id="KW-0456">Lyase</keyword>
<dbReference type="PROSITE" id="PS51782">
    <property type="entry name" value="LYSM"/>
    <property type="match status" value="2"/>
</dbReference>
<dbReference type="CDD" id="cd00118">
    <property type="entry name" value="LysM"/>
    <property type="match status" value="1"/>
</dbReference>
<dbReference type="Gene3D" id="3.10.350.10">
    <property type="entry name" value="LysM domain"/>
    <property type="match status" value="3"/>
</dbReference>
<dbReference type="GO" id="GO:0004650">
    <property type="term" value="F:polygalacturonase activity"/>
    <property type="evidence" value="ECO:0007669"/>
    <property type="project" value="InterPro"/>
</dbReference>
<accession>A0AB34FEK0</accession>
<dbReference type="InterPro" id="IPR024535">
    <property type="entry name" value="RHGA/B-epi-like_pectate_lyase"/>
</dbReference>
<sequence length="1495" mass="161873">MRFLFVALFTTLANASHGVHHQHHHHHRDVAADTNSTRHGISASPEAAVEQALVILAKLNKARVENPKFNRHEFNHNVTNPKLAPQLDIGNTTAVAVERRGNTTVSGYDAIGYSIPPFLAEAARAVAESTPQLPAGNHEEVATRMRAKFALKTNDTNKPPPLKTPEGKLSIFADDATAYSRRGNSYWMVDMGHYGSSPLAPPEYKVWRNVKDYGAKGDGVSDDTEAINRAVSDGGRCGPTCGSSTIVPAVVYFPPGTYLISSPIIQYYNTEFLGDPLTIPTLLAASSFVGQGVITSDVYISDNEQWYLNTANFLRSVKNFKIDIRKASPWSYMCAIHWQVAQATSLENIEFYMLYESDVPGNNQQGIYMENGSGGFLADLTFVGGRFGAYFGNQQFTTSHLVFVHCVNALQVHWDWAWTMHDFVIESCGNGLVISGGAGGPKSNGQSVGSLVLVDSIIANTKKGIVTTLMSENSTALLVQNVGFFNTEVAISDSSSSNPLLPGGDQVIVENWGFGMVNNANGKDGQTYFANGASIPAMKRKPALVGEAYPHQAPNLFTRRRPKYFDVPASKVLNVKALGAKGDGIADDSHALNAILEGAANTSSIVFFPFGIYLVRDTIRVPAGSRIIGQAWAQIMGTGEKFADESDPHPIVQVGKPGEHGIVEIQSMMFTVKGATAGAVVLEWNIHETFKGSAGLWDTHIRVGGAKGSDLTAKECPKKTGHVQSHCKAASLLMHLTPGSTAYIENAWLWTADHDLDKASLDQIDIYSGRGLLVQSDAAWLWGTSVEHNVLYQYQLSNAKNVVMVYILGAGLYSWFDDYKQDCLKTEDCQMRGFEVEQASDIWIYNLCTKAIEEMISPLGGTPTMAHTNKNGFLSSVLAWLQGSVDTAGERTFRGYRLWTKDTLDSLTAAPLPETCRSALTELVLCDSQTETFQSSGVYSWFGSQNETDIVCDAGCGRSLKLWFDGVAAACSGYRIADAVPTLLGGRVWAGYNETCLKDIDTGKYCGEIIDSFTTVKSIEDMPTSELCSYCWIKHLSIMQQSAYSAYDSFFQSQLQYTVERCGKSQNTTIPRSPIDVPEPSDFCVTAKTYTTVLQDTCDSIAEANGISSASLYLGNPQSIKTCAVVIPSGTDLCLPPPCGKTWTIQQGDSCHSIETNLTQMLGTFSMGYVRKYNRWVDVDCTNLHSASDEAFGHVICLGPENGEFSGNASIGGDTTVPGRSTGYSDHIVPPPNGAGIAPQTTRNCGLWHLAVSGDTCGSIAFESGTTIAIFMQVNPSLGKSIPNCSAALKPGLTYCAVPHLAWDMASSIDPVEPDQNDFIDDFNDGNLDNWKIYDGSYDASTKALVAGNSIGGKALINTKNFTDFTFEADIVIPKVGAGNAGLVFRAANPGIGADTYNGYYVGFGTDGNMALGRANNNWKHLGGARVGIAAGKSYHVMVQAHDDSLTVYLDDMITPKIAVRDSTYRRGYNGVRVYQTGAIFDNVRIVELRNNARL</sequence>
<dbReference type="Pfam" id="PF01476">
    <property type="entry name" value="LysM"/>
    <property type="match status" value="2"/>
</dbReference>
<dbReference type="InterPro" id="IPR018392">
    <property type="entry name" value="LysM"/>
</dbReference>
<evidence type="ECO:0000313" key="6">
    <source>
        <dbReference type="Proteomes" id="UP001163105"/>
    </source>
</evidence>
<dbReference type="Pfam" id="PF06439">
    <property type="entry name" value="3keto-disac_hyd"/>
    <property type="match status" value="1"/>
</dbReference>
<protein>
    <submittedName>
        <fullName evidence="5">Pectate lyase superfamily protein-domain-containing protein</fullName>
    </submittedName>
</protein>
<dbReference type="CDD" id="cd23668">
    <property type="entry name" value="GH55_beta13glucanase-like"/>
    <property type="match status" value="1"/>
</dbReference>
<dbReference type="Pfam" id="PF12708">
    <property type="entry name" value="Pect-lyase_RHGA_epim"/>
    <property type="match status" value="2"/>
</dbReference>
<dbReference type="Proteomes" id="UP001163105">
    <property type="component" value="Unassembled WGS sequence"/>
</dbReference>
<organism evidence="5 6">
    <name type="scientific">Purpureocillium lavendulum</name>
    <dbReference type="NCBI Taxonomy" id="1247861"/>
    <lineage>
        <taxon>Eukaryota</taxon>
        <taxon>Fungi</taxon>
        <taxon>Dikarya</taxon>
        <taxon>Ascomycota</taxon>
        <taxon>Pezizomycotina</taxon>
        <taxon>Sordariomycetes</taxon>
        <taxon>Hypocreomycetidae</taxon>
        <taxon>Hypocreales</taxon>
        <taxon>Ophiocordycipitaceae</taxon>
        <taxon>Purpureocillium</taxon>
    </lineage>
</organism>
<dbReference type="InterPro" id="IPR010496">
    <property type="entry name" value="AL/BT2_dom"/>
</dbReference>
<evidence type="ECO:0000259" key="4">
    <source>
        <dbReference type="PROSITE" id="PS51782"/>
    </source>
</evidence>
<dbReference type="PANTHER" id="PTHR33928:SF2">
    <property type="entry name" value="PECTATE LYASE SUPERFAMILY PROTEIN DOMAIN-CONTAINING PROTEIN-RELATED"/>
    <property type="match status" value="1"/>
</dbReference>
<feature type="signal peptide" evidence="3">
    <location>
        <begin position="1"/>
        <end position="15"/>
    </location>
</feature>
<dbReference type="InterPro" id="IPR011050">
    <property type="entry name" value="Pectin_lyase_fold/virulence"/>
</dbReference>
<evidence type="ECO:0000313" key="5">
    <source>
        <dbReference type="EMBL" id="KAJ6437874.1"/>
    </source>
</evidence>
<dbReference type="InterPro" id="IPR039279">
    <property type="entry name" value="QRT3-like"/>
</dbReference>
<dbReference type="EMBL" id="JAQHRD010000010">
    <property type="protein sequence ID" value="KAJ6437874.1"/>
    <property type="molecule type" value="Genomic_DNA"/>
</dbReference>
<comment type="caution">
    <text evidence="5">The sequence shown here is derived from an EMBL/GenBank/DDBJ whole genome shotgun (WGS) entry which is preliminary data.</text>
</comment>
<dbReference type="GO" id="GO:0016829">
    <property type="term" value="F:lyase activity"/>
    <property type="evidence" value="ECO:0007669"/>
    <property type="project" value="UniProtKB-KW"/>
</dbReference>
<feature type="domain" description="LysM" evidence="4">
    <location>
        <begin position="1088"/>
        <end position="1135"/>
    </location>
</feature>
<evidence type="ECO:0000256" key="3">
    <source>
        <dbReference type="SAM" id="SignalP"/>
    </source>
</evidence>
<dbReference type="InterPro" id="IPR012334">
    <property type="entry name" value="Pectin_lyas_fold"/>
</dbReference>
<feature type="compositionally biased region" description="Basic residues" evidence="2">
    <location>
        <begin position="19"/>
        <end position="28"/>
    </location>
</feature>
<dbReference type="PANTHER" id="PTHR33928">
    <property type="entry name" value="POLYGALACTURONASE QRT3"/>
    <property type="match status" value="1"/>
</dbReference>
<gene>
    <name evidence="5" type="ORF">O9K51_09702</name>
</gene>
<feature type="region of interest" description="Disordered" evidence="2">
    <location>
        <begin position="19"/>
        <end position="39"/>
    </location>
</feature>
<dbReference type="Gene3D" id="2.60.120.560">
    <property type="entry name" value="Exo-inulinase, domain 1"/>
    <property type="match status" value="1"/>
</dbReference>
<comment type="similarity">
    <text evidence="1">Belongs to the secreted LysM effector family.</text>
</comment>
<keyword evidence="3" id="KW-0732">Signal</keyword>
<proteinExistence type="inferred from homology"/>
<reference evidence="5" key="1">
    <citation type="submission" date="2023-01" db="EMBL/GenBank/DDBJ databases">
        <title>The growth and conidiation of Purpureocillium lavendulum are regulated by nitrogen source and histone H3K14 acetylation.</title>
        <authorList>
            <person name="Tang P."/>
            <person name="Han J."/>
            <person name="Zhang C."/>
            <person name="Tang P."/>
            <person name="Qi F."/>
            <person name="Zhang K."/>
            <person name="Liang L."/>
        </authorList>
    </citation>
    <scope>NUCLEOTIDE SEQUENCE</scope>
    <source>
        <strain evidence="5">YMF1.00683</strain>
    </source>
</reference>
<dbReference type="SUPFAM" id="SSF51126">
    <property type="entry name" value="Pectin lyase-like"/>
    <property type="match status" value="2"/>
</dbReference>